<dbReference type="EMBL" id="BMAU01021435">
    <property type="protein sequence ID" value="GFY35970.1"/>
    <property type="molecule type" value="Genomic_DNA"/>
</dbReference>
<evidence type="ECO:0000313" key="3">
    <source>
        <dbReference type="Proteomes" id="UP000887159"/>
    </source>
</evidence>
<evidence type="ECO:0000256" key="1">
    <source>
        <dbReference type="SAM" id="MobiDB-lite"/>
    </source>
</evidence>
<evidence type="ECO:0000313" key="2">
    <source>
        <dbReference type="EMBL" id="GFY35970.1"/>
    </source>
</evidence>
<keyword evidence="3" id="KW-1185">Reference proteome</keyword>
<reference evidence="2" key="1">
    <citation type="submission" date="2020-08" db="EMBL/GenBank/DDBJ databases">
        <title>Multicomponent nature underlies the extraordinary mechanical properties of spider dragline silk.</title>
        <authorList>
            <person name="Kono N."/>
            <person name="Nakamura H."/>
            <person name="Mori M."/>
            <person name="Yoshida Y."/>
            <person name="Ohtoshi R."/>
            <person name="Malay A.D."/>
            <person name="Moran D.A.P."/>
            <person name="Tomita M."/>
            <person name="Numata K."/>
            <person name="Arakawa K."/>
        </authorList>
    </citation>
    <scope>NUCLEOTIDE SEQUENCE</scope>
</reference>
<accession>A0A8X7BLV1</accession>
<proteinExistence type="predicted"/>
<organism evidence="2 3">
    <name type="scientific">Trichonephila clavipes</name>
    <name type="common">Golden silk orbweaver</name>
    <name type="synonym">Nephila clavipes</name>
    <dbReference type="NCBI Taxonomy" id="2585209"/>
    <lineage>
        <taxon>Eukaryota</taxon>
        <taxon>Metazoa</taxon>
        <taxon>Ecdysozoa</taxon>
        <taxon>Arthropoda</taxon>
        <taxon>Chelicerata</taxon>
        <taxon>Arachnida</taxon>
        <taxon>Araneae</taxon>
        <taxon>Araneomorphae</taxon>
        <taxon>Entelegynae</taxon>
        <taxon>Araneoidea</taxon>
        <taxon>Nephilidae</taxon>
        <taxon>Trichonephila</taxon>
    </lineage>
</organism>
<comment type="caution">
    <text evidence="2">The sequence shown here is derived from an EMBL/GenBank/DDBJ whole genome shotgun (WGS) entry which is preliminary data.</text>
</comment>
<feature type="compositionally biased region" description="Polar residues" evidence="1">
    <location>
        <begin position="1"/>
        <end position="18"/>
    </location>
</feature>
<gene>
    <name evidence="2" type="ORF">TNCV_4843421</name>
</gene>
<dbReference type="Proteomes" id="UP000887159">
    <property type="component" value="Unassembled WGS sequence"/>
</dbReference>
<feature type="region of interest" description="Disordered" evidence="1">
    <location>
        <begin position="1"/>
        <end position="39"/>
    </location>
</feature>
<protein>
    <submittedName>
        <fullName evidence="2">Uncharacterized protein</fullName>
    </submittedName>
</protein>
<sequence length="70" mass="7416">MWNANLFSSGSRHSSFANPTPLAHADASRGVLPRVETSQATRNGVSVLLKLTASLRKESATDSLPSNLPP</sequence>
<dbReference type="AlphaFoldDB" id="A0A8X7BLV1"/>
<name>A0A8X7BLV1_TRICX</name>